<reference evidence="2" key="1">
    <citation type="submission" date="2022-07" db="EMBL/GenBank/DDBJ databases">
        <title>Evaluation of T. orientalis genome assembly methods using nanopore sequencing and analysis of variation between genomes.</title>
        <authorList>
            <person name="Yam J."/>
            <person name="Micallef M.L."/>
            <person name="Liu M."/>
            <person name="Djordjevic S.P."/>
            <person name="Bogema D.R."/>
            <person name="Jenkins C."/>
        </authorList>
    </citation>
    <scope>NUCLEOTIDE SEQUENCE</scope>
    <source>
        <strain evidence="2">Fish Creek</strain>
    </source>
</reference>
<dbReference type="InterPro" id="IPR009772">
    <property type="entry name" value="CDC123"/>
</dbReference>
<gene>
    <name evidence="2" type="ORF">MACJ_003095</name>
</gene>
<dbReference type="PANTHER" id="PTHR15323:SF6">
    <property type="entry name" value="CELL DIVISION CYCLE PROTEIN 123 HOMOLOG"/>
    <property type="match status" value="1"/>
</dbReference>
<evidence type="ECO:0000313" key="2">
    <source>
        <dbReference type="EMBL" id="UKJ89841.1"/>
    </source>
</evidence>
<organism evidence="2 3">
    <name type="scientific">Theileria orientalis</name>
    <dbReference type="NCBI Taxonomy" id="68886"/>
    <lineage>
        <taxon>Eukaryota</taxon>
        <taxon>Sar</taxon>
        <taxon>Alveolata</taxon>
        <taxon>Apicomplexa</taxon>
        <taxon>Aconoidasida</taxon>
        <taxon>Piroplasmida</taxon>
        <taxon>Theileriidae</taxon>
        <taxon>Theileria</taxon>
    </lineage>
</organism>
<sequence length="418" mass="48294">MDCLNREKDDSFNVTPLESHTLTATSLDELELKYKSFKKYTENGFEDNFFGKIKVDYNSYDIIGLINGYTLNNDFKSLVGNELDGFLFDIWSSVGSFPYHKWSSLNLEEVKKSQKSLYLTNSTIALTESVFEYLSSDVMIMPDHLKSTKFSNVEEYSDFSEYSDADNLEDTEALFDFSSESFSLFFKNLNETIKEFGGMVLPYLNGSYLQDGSWIINNSTVCHDLRDVILLLKGSTAWHNELTFTPVSSEVKDKHELKLYLYKIPHFAKSVQFRLFVCDSQIFLISQLFFNSVYDYLLKEQAFTELYDQIFKFYNGKLASHLPKDVSKLVVDLYIISATDEIYVTSMFPWYLNDENVFTWEEIQEYVTSGRPFDHDESVKVTYIGSVALAILLSNKLSRHKLCSFCPEDVEELAKITA</sequence>
<name>A0A976M7C3_THEOR</name>
<dbReference type="GO" id="GO:0005737">
    <property type="term" value="C:cytoplasm"/>
    <property type="evidence" value="ECO:0007669"/>
    <property type="project" value="TreeGrafter"/>
</dbReference>
<dbReference type="Proteomes" id="UP000244803">
    <property type="component" value="Chromosome 4"/>
</dbReference>
<proteinExistence type="inferred from homology"/>
<dbReference type="OrthoDB" id="360540at2759"/>
<dbReference type="PANTHER" id="PTHR15323">
    <property type="entry name" value="D123 PROTEIN"/>
    <property type="match status" value="1"/>
</dbReference>
<dbReference type="AlphaFoldDB" id="A0A976M7C3"/>
<evidence type="ECO:0000256" key="1">
    <source>
        <dbReference type="ARBA" id="ARBA00011047"/>
    </source>
</evidence>
<dbReference type="EMBL" id="CP056067">
    <property type="protein sequence ID" value="UKJ89841.1"/>
    <property type="molecule type" value="Genomic_DNA"/>
</dbReference>
<dbReference type="Pfam" id="PF07065">
    <property type="entry name" value="D123"/>
    <property type="match status" value="1"/>
</dbReference>
<protein>
    <submittedName>
        <fullName evidence="2">Uncharacterized protein</fullName>
    </submittedName>
</protein>
<accession>A0A976M7C3</accession>
<comment type="similarity">
    <text evidence="1">Belongs to the CDC123 family.</text>
</comment>
<evidence type="ECO:0000313" key="3">
    <source>
        <dbReference type="Proteomes" id="UP000244803"/>
    </source>
</evidence>